<evidence type="ECO:0000313" key="3">
    <source>
        <dbReference type="Proteomes" id="UP001500782"/>
    </source>
</evidence>
<dbReference type="GO" id="GO:0016787">
    <property type="term" value="F:hydrolase activity"/>
    <property type="evidence" value="ECO:0007669"/>
    <property type="project" value="UniProtKB-KW"/>
</dbReference>
<dbReference type="InterPro" id="IPR042047">
    <property type="entry name" value="SleB_dom1"/>
</dbReference>
<dbReference type="Proteomes" id="UP001500782">
    <property type="component" value="Unassembled WGS sequence"/>
</dbReference>
<proteinExistence type="predicted"/>
<accession>A0ABP3GEJ4</accession>
<organism evidence="2 3">
    <name type="scientific">Bacillus carboniphilus</name>
    <dbReference type="NCBI Taxonomy" id="86663"/>
    <lineage>
        <taxon>Bacteria</taxon>
        <taxon>Bacillati</taxon>
        <taxon>Bacillota</taxon>
        <taxon>Bacilli</taxon>
        <taxon>Bacillales</taxon>
        <taxon>Bacillaceae</taxon>
        <taxon>Bacillus</taxon>
    </lineage>
</organism>
<reference evidence="3" key="1">
    <citation type="journal article" date="2019" name="Int. J. Syst. Evol. Microbiol.">
        <title>The Global Catalogue of Microorganisms (GCM) 10K type strain sequencing project: providing services to taxonomists for standard genome sequencing and annotation.</title>
        <authorList>
            <consortium name="The Broad Institute Genomics Platform"/>
            <consortium name="The Broad Institute Genome Sequencing Center for Infectious Disease"/>
            <person name="Wu L."/>
            <person name="Ma J."/>
        </authorList>
    </citation>
    <scope>NUCLEOTIDE SEQUENCE [LARGE SCALE GENOMIC DNA]</scope>
    <source>
        <strain evidence="3">JCM 9731</strain>
    </source>
</reference>
<dbReference type="Pfam" id="PF07486">
    <property type="entry name" value="Hydrolase_2"/>
    <property type="match status" value="1"/>
</dbReference>
<keyword evidence="3" id="KW-1185">Reference proteome</keyword>
<dbReference type="Gene3D" id="1.10.10.2520">
    <property type="entry name" value="Cell wall hydrolase SleB, domain 1"/>
    <property type="match status" value="1"/>
</dbReference>
<evidence type="ECO:0000313" key="2">
    <source>
        <dbReference type="EMBL" id="GAA0341861.1"/>
    </source>
</evidence>
<sequence length="197" mass="22441">MNKFLIFLMTITLIIGSFSMIPAVHISAQTKEDTVQLFDIDLDSVEEDEKVNLMKTLSEKKENLLKSAVEDKEDPVYKLSKEEKKLLARLVHAEAKGEPFEGKVAVATVVINRVEDEKFPDTLKEVIYQKNAFQPVQNGSINEPADKEAKEAVKEALDEYEKANEDVLYFYNPDTATSDWIFDRKVIEKIGRHAFAI</sequence>
<evidence type="ECO:0000259" key="1">
    <source>
        <dbReference type="Pfam" id="PF07486"/>
    </source>
</evidence>
<dbReference type="EMBL" id="BAAADJ010000060">
    <property type="protein sequence ID" value="GAA0341861.1"/>
    <property type="molecule type" value="Genomic_DNA"/>
</dbReference>
<feature type="domain" description="Cell wall hydrolase SleB" evidence="1">
    <location>
        <begin position="97"/>
        <end position="196"/>
    </location>
</feature>
<name>A0ABP3GEJ4_9BACI</name>
<dbReference type="RefSeq" id="WP_343802001.1">
    <property type="nucleotide sequence ID" value="NZ_BAAADJ010000060.1"/>
</dbReference>
<gene>
    <name evidence="2" type="ORF">GCM10008967_35320</name>
</gene>
<comment type="caution">
    <text evidence="2">The sequence shown here is derived from an EMBL/GenBank/DDBJ whole genome shotgun (WGS) entry which is preliminary data.</text>
</comment>
<dbReference type="InterPro" id="IPR011105">
    <property type="entry name" value="Cell_wall_hydrolase_SleB"/>
</dbReference>
<keyword evidence="2" id="KW-0378">Hydrolase</keyword>
<dbReference type="Gene3D" id="6.20.240.60">
    <property type="match status" value="1"/>
</dbReference>
<protein>
    <submittedName>
        <fullName evidence="2">Cell wall hydrolase</fullName>
    </submittedName>
</protein>